<reference evidence="12 13" key="1">
    <citation type="submission" date="2018-06" db="EMBL/GenBank/DDBJ databases">
        <title>Genomic Encyclopedia of Type Strains, Phase IV (KMG-IV): sequencing the most valuable type-strain genomes for metagenomic binning, comparative biology and taxonomic classification.</title>
        <authorList>
            <person name="Goeker M."/>
        </authorList>
    </citation>
    <scope>NUCLEOTIDE SEQUENCE [LARGE SCALE GENOMIC DNA]</scope>
    <source>
        <strain evidence="12 13">DSM 22112</strain>
    </source>
</reference>
<comment type="cofactor">
    <cofactor evidence="2">
        <name>Mg(2+)</name>
        <dbReference type="ChEBI" id="CHEBI:18420"/>
    </cofactor>
</comment>
<gene>
    <name evidence="12" type="ORF">DES36_11020</name>
</gene>
<keyword evidence="7" id="KW-0479">Metal-binding</keyword>
<evidence type="ECO:0000259" key="11">
    <source>
        <dbReference type="PROSITE" id="PS50879"/>
    </source>
</evidence>
<evidence type="ECO:0000256" key="3">
    <source>
        <dbReference type="ARBA" id="ARBA00005300"/>
    </source>
</evidence>
<dbReference type="SUPFAM" id="SSF53098">
    <property type="entry name" value="Ribonuclease H-like"/>
    <property type="match status" value="1"/>
</dbReference>
<dbReference type="GO" id="GO:0003676">
    <property type="term" value="F:nucleic acid binding"/>
    <property type="evidence" value="ECO:0007669"/>
    <property type="project" value="InterPro"/>
</dbReference>
<dbReference type="Proteomes" id="UP000253490">
    <property type="component" value="Unassembled WGS sequence"/>
</dbReference>
<keyword evidence="8" id="KW-0255">Endonuclease</keyword>
<protein>
    <recommendedName>
        <fullName evidence="5">ribonuclease H</fullName>
        <ecNumber evidence="5">3.1.26.4</ecNumber>
    </recommendedName>
</protein>
<evidence type="ECO:0000256" key="9">
    <source>
        <dbReference type="ARBA" id="ARBA00022801"/>
    </source>
</evidence>
<proteinExistence type="inferred from homology"/>
<dbReference type="GO" id="GO:0043137">
    <property type="term" value="P:DNA replication, removal of RNA primer"/>
    <property type="evidence" value="ECO:0007669"/>
    <property type="project" value="TreeGrafter"/>
</dbReference>
<keyword evidence="9" id="KW-0378">Hydrolase</keyword>
<dbReference type="RefSeq" id="WP_113920798.1">
    <property type="nucleotide sequence ID" value="NZ_QNRX01000010.1"/>
</dbReference>
<dbReference type="EMBL" id="QNRX01000010">
    <property type="protein sequence ID" value="RBP63277.1"/>
    <property type="molecule type" value="Genomic_DNA"/>
</dbReference>
<feature type="domain" description="RNase H type-1" evidence="11">
    <location>
        <begin position="1"/>
        <end position="148"/>
    </location>
</feature>
<dbReference type="InterPro" id="IPR002156">
    <property type="entry name" value="RNaseH_domain"/>
</dbReference>
<dbReference type="AlphaFoldDB" id="A0A366I6S1"/>
<comment type="caution">
    <text evidence="12">The sequence shown here is derived from an EMBL/GenBank/DDBJ whole genome shotgun (WGS) entry which is preliminary data.</text>
</comment>
<comment type="similarity">
    <text evidence="3">Belongs to the RNase H family.</text>
</comment>
<evidence type="ECO:0000256" key="10">
    <source>
        <dbReference type="ARBA" id="ARBA00022842"/>
    </source>
</evidence>
<dbReference type="InterPro" id="IPR012337">
    <property type="entry name" value="RNaseH-like_sf"/>
</dbReference>
<dbReference type="Pfam" id="PF00075">
    <property type="entry name" value="RNase_H"/>
    <property type="match status" value="1"/>
</dbReference>
<accession>A0A366I6S1</accession>
<comment type="catalytic activity">
    <reaction evidence="1">
        <text>Endonucleolytic cleavage to 5'-phosphomonoester.</text>
        <dbReference type="EC" id="3.1.26.4"/>
    </reaction>
</comment>
<evidence type="ECO:0000313" key="12">
    <source>
        <dbReference type="EMBL" id="RBP63277.1"/>
    </source>
</evidence>
<dbReference type="EC" id="3.1.26.4" evidence="5"/>
<evidence type="ECO:0000256" key="5">
    <source>
        <dbReference type="ARBA" id="ARBA00012180"/>
    </source>
</evidence>
<evidence type="ECO:0000256" key="4">
    <source>
        <dbReference type="ARBA" id="ARBA00011245"/>
    </source>
</evidence>
<keyword evidence="6" id="KW-0540">Nuclease</keyword>
<dbReference type="GO" id="GO:0004523">
    <property type="term" value="F:RNA-DNA hybrid ribonuclease activity"/>
    <property type="evidence" value="ECO:0007669"/>
    <property type="project" value="UniProtKB-EC"/>
</dbReference>
<evidence type="ECO:0000256" key="2">
    <source>
        <dbReference type="ARBA" id="ARBA00001946"/>
    </source>
</evidence>
<evidence type="ECO:0000313" key="13">
    <source>
        <dbReference type="Proteomes" id="UP000253490"/>
    </source>
</evidence>
<name>A0A366I6S1_9FIRM</name>
<sequence>MKEIIIYTDGGCRGNDSSKDNVGGLGIVLLYPAKNIVKEYKEGFYNTTNNKMELLAVIKALQMLKERCKVTLYSDSAYVVNAFKQGWIEGWKKKGWTRGKSGELKNKELWIELDQLSKKHDFTIEKVKGHANDKYNNRADELVNQAMDAL</sequence>
<dbReference type="PANTHER" id="PTHR10642:SF26">
    <property type="entry name" value="RIBONUCLEASE H1"/>
    <property type="match status" value="1"/>
</dbReference>
<dbReference type="InterPro" id="IPR050092">
    <property type="entry name" value="RNase_H"/>
</dbReference>
<dbReference type="NCBIfam" id="NF001236">
    <property type="entry name" value="PRK00203.1"/>
    <property type="match status" value="1"/>
</dbReference>
<keyword evidence="13" id="KW-1185">Reference proteome</keyword>
<dbReference type="InterPro" id="IPR036397">
    <property type="entry name" value="RNaseH_sf"/>
</dbReference>
<dbReference type="PANTHER" id="PTHR10642">
    <property type="entry name" value="RIBONUCLEASE H1"/>
    <property type="match status" value="1"/>
</dbReference>
<evidence type="ECO:0000256" key="1">
    <source>
        <dbReference type="ARBA" id="ARBA00000077"/>
    </source>
</evidence>
<dbReference type="OrthoDB" id="7845843at2"/>
<dbReference type="CDD" id="cd09278">
    <property type="entry name" value="RNase_HI_prokaryote_like"/>
    <property type="match status" value="1"/>
</dbReference>
<keyword evidence="10" id="KW-0460">Magnesium</keyword>
<dbReference type="GO" id="GO:0046872">
    <property type="term" value="F:metal ion binding"/>
    <property type="evidence" value="ECO:0007669"/>
    <property type="project" value="UniProtKB-KW"/>
</dbReference>
<evidence type="ECO:0000256" key="8">
    <source>
        <dbReference type="ARBA" id="ARBA00022759"/>
    </source>
</evidence>
<dbReference type="InterPro" id="IPR022892">
    <property type="entry name" value="RNaseHI"/>
</dbReference>
<evidence type="ECO:0000256" key="6">
    <source>
        <dbReference type="ARBA" id="ARBA00022722"/>
    </source>
</evidence>
<comment type="subunit">
    <text evidence="4">Monomer.</text>
</comment>
<dbReference type="PROSITE" id="PS50879">
    <property type="entry name" value="RNASE_H_1"/>
    <property type="match status" value="1"/>
</dbReference>
<organism evidence="12 13">
    <name type="scientific">Alkalibaculum bacchi</name>
    <dbReference type="NCBI Taxonomy" id="645887"/>
    <lineage>
        <taxon>Bacteria</taxon>
        <taxon>Bacillati</taxon>
        <taxon>Bacillota</taxon>
        <taxon>Clostridia</taxon>
        <taxon>Eubacteriales</taxon>
        <taxon>Eubacteriaceae</taxon>
        <taxon>Alkalibaculum</taxon>
    </lineage>
</organism>
<evidence type="ECO:0000256" key="7">
    <source>
        <dbReference type="ARBA" id="ARBA00022723"/>
    </source>
</evidence>
<dbReference type="Gene3D" id="3.30.420.10">
    <property type="entry name" value="Ribonuclease H-like superfamily/Ribonuclease H"/>
    <property type="match status" value="1"/>
</dbReference>